<organism evidence="1 2">
    <name type="scientific">Schizopora paradoxa</name>
    <dbReference type="NCBI Taxonomy" id="27342"/>
    <lineage>
        <taxon>Eukaryota</taxon>
        <taxon>Fungi</taxon>
        <taxon>Dikarya</taxon>
        <taxon>Basidiomycota</taxon>
        <taxon>Agaricomycotina</taxon>
        <taxon>Agaricomycetes</taxon>
        <taxon>Hymenochaetales</taxon>
        <taxon>Schizoporaceae</taxon>
        <taxon>Schizopora</taxon>
    </lineage>
</organism>
<evidence type="ECO:0000313" key="2">
    <source>
        <dbReference type="Proteomes" id="UP000053477"/>
    </source>
</evidence>
<dbReference type="InParanoid" id="A0A0H2RM08"/>
<reference evidence="1 2" key="1">
    <citation type="submission" date="2015-04" db="EMBL/GenBank/DDBJ databases">
        <title>Complete genome sequence of Schizopora paradoxa KUC8140, a cosmopolitan wood degrader in East Asia.</title>
        <authorList>
            <consortium name="DOE Joint Genome Institute"/>
            <person name="Min B."/>
            <person name="Park H."/>
            <person name="Jang Y."/>
            <person name="Kim J.-J."/>
            <person name="Kim K.H."/>
            <person name="Pangilinan J."/>
            <person name="Lipzen A."/>
            <person name="Riley R."/>
            <person name="Grigoriev I.V."/>
            <person name="Spatafora J.W."/>
            <person name="Choi I.-G."/>
        </authorList>
    </citation>
    <scope>NUCLEOTIDE SEQUENCE [LARGE SCALE GENOMIC DNA]</scope>
    <source>
        <strain evidence="1 2">KUC8140</strain>
    </source>
</reference>
<sequence>MSKFASSDIPFDSAAADITLLAKPTEDVTFTPATGGAATVLKASEASSSREAVGVWRVKGKVWKVFSYAEKDNGKTQIMKDLEDDYYRASNEGLPMGSPTFQRGKVQIGKAIATDGFVLITDDMVGTNFQKTNSSFIAALTKEKVPKNKDDADYKKILAGCNAAMKVGLKDCQGFIKTGIYEPLRFIDVHTGWNKSKGSYDYSEQAVALVDAITAWPTSK</sequence>
<dbReference type="OrthoDB" id="3252968at2759"/>
<accession>A0A0H2RM08</accession>
<gene>
    <name evidence="1" type="ORF">SCHPADRAFT_890369</name>
</gene>
<dbReference type="AlphaFoldDB" id="A0A0H2RM08"/>
<proteinExistence type="predicted"/>
<dbReference type="Proteomes" id="UP000053477">
    <property type="component" value="Unassembled WGS sequence"/>
</dbReference>
<evidence type="ECO:0000313" key="1">
    <source>
        <dbReference type="EMBL" id="KLO12975.1"/>
    </source>
</evidence>
<name>A0A0H2RM08_9AGAM</name>
<protein>
    <submittedName>
        <fullName evidence="1">Uncharacterized protein</fullName>
    </submittedName>
</protein>
<keyword evidence="2" id="KW-1185">Reference proteome</keyword>
<dbReference type="EMBL" id="KQ085967">
    <property type="protein sequence ID" value="KLO12975.1"/>
    <property type="molecule type" value="Genomic_DNA"/>
</dbReference>